<dbReference type="HOGENOM" id="CLU_586967_0_0_1"/>
<dbReference type="GO" id="GO:0003924">
    <property type="term" value="F:GTPase activity"/>
    <property type="evidence" value="ECO:0007669"/>
    <property type="project" value="InterPro"/>
</dbReference>
<dbReference type="GO" id="GO:0005525">
    <property type="term" value="F:GTP binding"/>
    <property type="evidence" value="ECO:0007669"/>
    <property type="project" value="InterPro"/>
</dbReference>
<evidence type="ECO:0000313" key="2">
    <source>
        <dbReference type="EMBL" id="EKC39643.1"/>
    </source>
</evidence>
<dbReference type="EMBL" id="JH816450">
    <property type="protein sequence ID" value="EKC39643.1"/>
    <property type="molecule type" value="Genomic_DNA"/>
</dbReference>
<gene>
    <name evidence="2" type="ORF">CGI_10025097</name>
</gene>
<accession>K1R1A2</accession>
<dbReference type="Gene3D" id="3.40.50.300">
    <property type="entry name" value="P-loop containing nucleotide triphosphate hydrolases"/>
    <property type="match status" value="1"/>
</dbReference>
<evidence type="ECO:0000259" key="1">
    <source>
        <dbReference type="Pfam" id="PF17517"/>
    </source>
</evidence>
<organism evidence="2">
    <name type="scientific">Magallana gigas</name>
    <name type="common">Pacific oyster</name>
    <name type="synonym">Crassostrea gigas</name>
    <dbReference type="NCBI Taxonomy" id="29159"/>
    <lineage>
        <taxon>Eukaryota</taxon>
        <taxon>Metazoa</taxon>
        <taxon>Spiralia</taxon>
        <taxon>Lophotrochozoa</taxon>
        <taxon>Mollusca</taxon>
        <taxon>Bivalvia</taxon>
        <taxon>Autobranchia</taxon>
        <taxon>Pteriomorphia</taxon>
        <taxon>Ostreida</taxon>
        <taxon>Ostreoidea</taxon>
        <taxon>Ostreidae</taxon>
        <taxon>Magallana</taxon>
    </lineage>
</organism>
<dbReference type="InterPro" id="IPR035234">
    <property type="entry name" value="IgGFc-bd_N"/>
</dbReference>
<dbReference type="Pfam" id="PF00071">
    <property type="entry name" value="Ras"/>
    <property type="match status" value="1"/>
</dbReference>
<dbReference type="PANTHER" id="PTHR46534">
    <property type="entry name" value="IGGFC_BINDING DOMAIN-CONTAINING PROTEIN"/>
    <property type="match status" value="1"/>
</dbReference>
<dbReference type="PANTHER" id="PTHR46534:SF1">
    <property type="entry name" value="IGGFC-BINDING PROTEIN N-TERMINAL DOMAIN-CONTAINING PROTEIN"/>
    <property type="match status" value="1"/>
</dbReference>
<dbReference type="Pfam" id="PF17517">
    <property type="entry name" value="IgGFc_binding"/>
    <property type="match status" value="1"/>
</dbReference>
<feature type="domain" description="IgGFc-binding protein N-terminal" evidence="1">
    <location>
        <begin position="215"/>
        <end position="450"/>
    </location>
</feature>
<dbReference type="PROSITE" id="PS51419">
    <property type="entry name" value="RAB"/>
    <property type="match status" value="1"/>
</dbReference>
<reference evidence="2" key="1">
    <citation type="journal article" date="2012" name="Nature">
        <title>The oyster genome reveals stress adaptation and complexity of shell formation.</title>
        <authorList>
            <person name="Zhang G."/>
            <person name="Fang X."/>
            <person name="Guo X."/>
            <person name="Li L."/>
            <person name="Luo R."/>
            <person name="Xu F."/>
            <person name="Yang P."/>
            <person name="Zhang L."/>
            <person name="Wang X."/>
            <person name="Qi H."/>
            <person name="Xiong Z."/>
            <person name="Que H."/>
            <person name="Xie Y."/>
            <person name="Holland P.W."/>
            <person name="Paps J."/>
            <person name="Zhu Y."/>
            <person name="Wu F."/>
            <person name="Chen Y."/>
            <person name="Wang J."/>
            <person name="Peng C."/>
            <person name="Meng J."/>
            <person name="Yang L."/>
            <person name="Liu J."/>
            <person name="Wen B."/>
            <person name="Zhang N."/>
            <person name="Huang Z."/>
            <person name="Zhu Q."/>
            <person name="Feng Y."/>
            <person name="Mount A."/>
            <person name="Hedgecock D."/>
            <person name="Xu Z."/>
            <person name="Liu Y."/>
            <person name="Domazet-Loso T."/>
            <person name="Du Y."/>
            <person name="Sun X."/>
            <person name="Zhang S."/>
            <person name="Liu B."/>
            <person name="Cheng P."/>
            <person name="Jiang X."/>
            <person name="Li J."/>
            <person name="Fan D."/>
            <person name="Wang W."/>
            <person name="Fu W."/>
            <person name="Wang T."/>
            <person name="Wang B."/>
            <person name="Zhang J."/>
            <person name="Peng Z."/>
            <person name="Li Y."/>
            <person name="Li N."/>
            <person name="Wang J."/>
            <person name="Chen M."/>
            <person name="He Y."/>
            <person name="Tan F."/>
            <person name="Song X."/>
            <person name="Zheng Q."/>
            <person name="Huang R."/>
            <person name="Yang H."/>
            <person name="Du X."/>
            <person name="Chen L."/>
            <person name="Yang M."/>
            <person name="Gaffney P.M."/>
            <person name="Wang S."/>
            <person name="Luo L."/>
            <person name="She Z."/>
            <person name="Ming Y."/>
            <person name="Huang W."/>
            <person name="Zhang S."/>
            <person name="Huang B."/>
            <person name="Zhang Y."/>
            <person name="Qu T."/>
            <person name="Ni P."/>
            <person name="Miao G."/>
            <person name="Wang J."/>
            <person name="Wang Q."/>
            <person name="Steinberg C.E."/>
            <person name="Wang H."/>
            <person name="Li N."/>
            <person name="Qian L."/>
            <person name="Zhang G."/>
            <person name="Li Y."/>
            <person name="Yang H."/>
            <person name="Liu X."/>
            <person name="Wang J."/>
            <person name="Yin Y."/>
            <person name="Wang J."/>
        </authorList>
    </citation>
    <scope>NUCLEOTIDE SEQUENCE [LARGE SCALE GENOMIC DNA]</scope>
    <source>
        <strain evidence="2">05x7-T-G4-1.051#20</strain>
    </source>
</reference>
<dbReference type="SMART" id="SM00175">
    <property type="entry name" value="RAB"/>
    <property type="match status" value="1"/>
</dbReference>
<dbReference type="InterPro" id="IPR001806">
    <property type="entry name" value="Small_GTPase"/>
</dbReference>
<dbReference type="InParanoid" id="K1R1A2"/>
<dbReference type="InterPro" id="IPR027417">
    <property type="entry name" value="P-loop_NTPase"/>
</dbReference>
<sequence length="466" mass="51410">MSVSRVSASGIESVSDQLLSGNPHIVEIGKIEKMEDRSRLTLRRLDGVGQHSDLTMEDVGPPNGSPTHFGSHGNLAASADYDYLIKFLALGDSGVGKTSFLYQYTDRQFHAKFISTVGIDFREKRVGLGAGYEIAGFGLFFIFVTKAAGLYCLSCTNSVSPRHCHTVRKCSEGEVCFTESHLSENGIVVFDSGCGSVQFNIGDNESLVVHGQLFSSGNVCSHTFGELETLQVSHKGDLTGTYITSNKPVAVFSGTECNKFLSYTTCSHMLSQLPPIDQFDNEYIIPPFYDNSGTFIQVVSPFHSNVNTITGNSTSRYHLNDQEHKNITVTTDNVTIVKSERPVMVTGYAMGSQFHDPYMTVIPGINQYLDYYKIVVPDQYRDNYLCVIIPTGSSNNLHINQLSIGQFNTVYQRAVDSSGKTFNVRTFRVQEGVYTLKTTDREPFGLIVYGHRTDDGYGFAGNFVLP</sequence>
<protein>
    <submittedName>
        <fullName evidence="2">Ras-related protein Rab-27A</fullName>
    </submittedName>
</protein>
<proteinExistence type="predicted"/>
<dbReference type="PRINTS" id="PR00449">
    <property type="entry name" value="RASTRNSFRMNG"/>
</dbReference>
<dbReference type="SUPFAM" id="SSF52540">
    <property type="entry name" value="P-loop containing nucleoside triphosphate hydrolases"/>
    <property type="match status" value="1"/>
</dbReference>
<name>K1R1A2_MAGGI</name>
<dbReference type="AlphaFoldDB" id="K1R1A2"/>